<dbReference type="PROSITE" id="PS51062">
    <property type="entry name" value="RUNT"/>
    <property type="match status" value="1"/>
</dbReference>
<dbReference type="GO" id="GO:0005524">
    <property type="term" value="F:ATP binding"/>
    <property type="evidence" value="ECO:0007669"/>
    <property type="project" value="InterPro"/>
</dbReference>
<dbReference type="AlphaFoldDB" id="A0A834VET8"/>
<feature type="compositionally biased region" description="Acidic residues" evidence="5">
    <location>
        <begin position="209"/>
        <end position="221"/>
    </location>
</feature>
<evidence type="ECO:0000256" key="5">
    <source>
        <dbReference type="SAM" id="MobiDB-lite"/>
    </source>
</evidence>
<feature type="region of interest" description="Disordered" evidence="5">
    <location>
        <begin position="325"/>
        <end position="404"/>
    </location>
</feature>
<dbReference type="PANTHER" id="PTHR11950">
    <property type="entry name" value="RUNT RELATED"/>
    <property type="match status" value="1"/>
</dbReference>
<dbReference type="InterPro" id="IPR012346">
    <property type="entry name" value="p53/RUNT-type_TF_DNA-bd_sf"/>
</dbReference>
<evidence type="ECO:0000256" key="2">
    <source>
        <dbReference type="ARBA" id="ARBA00023015"/>
    </source>
</evidence>
<evidence type="ECO:0000313" key="9">
    <source>
        <dbReference type="Proteomes" id="UP000070412"/>
    </source>
</evidence>
<evidence type="ECO:0000256" key="1">
    <source>
        <dbReference type="ARBA" id="ARBA00004123"/>
    </source>
</evidence>
<dbReference type="EnsemblMetazoa" id="SSS_8488s_mrna">
    <property type="protein sequence ID" value="KAF7491143.1"/>
    <property type="gene ID" value="SSS_8488"/>
</dbReference>
<keyword evidence="3" id="KW-0804">Transcription</keyword>
<feature type="compositionally biased region" description="Low complexity" evidence="5">
    <location>
        <begin position="537"/>
        <end position="553"/>
    </location>
</feature>
<name>A0A834VET8_SARSC</name>
<feature type="compositionally biased region" description="Basic and acidic residues" evidence="5">
    <location>
        <begin position="387"/>
        <end position="400"/>
    </location>
</feature>
<reference evidence="8" key="3">
    <citation type="submission" date="2022-06" db="UniProtKB">
        <authorList>
            <consortium name="EnsemblMetazoa"/>
        </authorList>
    </citation>
    <scope>IDENTIFICATION</scope>
</reference>
<reference evidence="7" key="2">
    <citation type="submission" date="2020-01" db="EMBL/GenBank/DDBJ databases">
        <authorList>
            <person name="Korhonen P.K.K."/>
            <person name="Guangxu M.G."/>
            <person name="Wang T.W."/>
            <person name="Stroehlein A.J.S."/>
            <person name="Young N.D."/>
            <person name="Ang C.-S.A."/>
            <person name="Fernando D.W.F."/>
            <person name="Lu H.L."/>
            <person name="Taylor S.T."/>
            <person name="Ehtesham M.E.M."/>
            <person name="Najaraj S.H.N."/>
            <person name="Harsha G.H.G."/>
            <person name="Madugundu A.M."/>
            <person name="Renuse S.R."/>
            <person name="Holt D.H."/>
            <person name="Pandey A.P."/>
            <person name="Papenfuss A.P."/>
            <person name="Gasser R.B.G."/>
            <person name="Fischer K.F."/>
        </authorList>
    </citation>
    <scope>NUCLEOTIDE SEQUENCE</scope>
    <source>
        <strain evidence="7">SSS_KF_BRIS2020</strain>
    </source>
</reference>
<keyword evidence="4" id="KW-0539">Nucleus</keyword>
<keyword evidence="2" id="KW-0805">Transcription regulation</keyword>
<dbReference type="InterPro" id="IPR000040">
    <property type="entry name" value="AML1_Runt"/>
</dbReference>
<protein>
    <submittedName>
        <fullName evidence="7">Segmentation protein Runt</fullName>
    </submittedName>
</protein>
<dbReference type="Proteomes" id="UP000070412">
    <property type="component" value="Unassembled WGS sequence"/>
</dbReference>
<dbReference type="OrthoDB" id="10029800at2759"/>
<feature type="region of interest" description="Disordered" evidence="5">
    <location>
        <begin position="419"/>
        <end position="460"/>
    </location>
</feature>
<dbReference type="PRINTS" id="PR00967">
    <property type="entry name" value="ONCOGENEAML1"/>
</dbReference>
<dbReference type="PANTHER" id="PTHR11950:SF31">
    <property type="entry name" value="SEGMENTATION PROTEIN RUNT"/>
    <property type="match status" value="1"/>
</dbReference>
<dbReference type="InterPro" id="IPR008967">
    <property type="entry name" value="p53-like_TF_DNA-bd_sf"/>
</dbReference>
<feature type="compositionally biased region" description="Basic and acidic residues" evidence="5">
    <location>
        <begin position="428"/>
        <end position="460"/>
    </location>
</feature>
<organism evidence="7">
    <name type="scientific">Sarcoptes scabiei</name>
    <name type="common">Itch mite</name>
    <name type="synonym">Acarus scabiei</name>
    <dbReference type="NCBI Taxonomy" id="52283"/>
    <lineage>
        <taxon>Eukaryota</taxon>
        <taxon>Metazoa</taxon>
        <taxon>Ecdysozoa</taxon>
        <taxon>Arthropoda</taxon>
        <taxon>Chelicerata</taxon>
        <taxon>Arachnida</taxon>
        <taxon>Acari</taxon>
        <taxon>Acariformes</taxon>
        <taxon>Sarcoptiformes</taxon>
        <taxon>Astigmata</taxon>
        <taxon>Psoroptidia</taxon>
        <taxon>Sarcoptoidea</taxon>
        <taxon>Sarcoptidae</taxon>
        <taxon>Sarcoptinae</taxon>
        <taxon>Sarcoptes</taxon>
    </lineage>
</organism>
<proteinExistence type="predicted"/>
<feature type="compositionally biased region" description="Low complexity" evidence="5">
    <location>
        <begin position="352"/>
        <end position="368"/>
    </location>
</feature>
<feature type="domain" description="Runt" evidence="6">
    <location>
        <begin position="17"/>
        <end position="150"/>
    </location>
</feature>
<dbReference type="Gene3D" id="2.60.40.720">
    <property type="match status" value="1"/>
</dbReference>
<dbReference type="GO" id="GO:0005634">
    <property type="term" value="C:nucleus"/>
    <property type="evidence" value="ECO:0007669"/>
    <property type="project" value="UniProtKB-SubCell"/>
</dbReference>
<evidence type="ECO:0000313" key="7">
    <source>
        <dbReference type="EMBL" id="KAF7491143.1"/>
    </source>
</evidence>
<keyword evidence="9" id="KW-1185">Reference proteome</keyword>
<evidence type="ECO:0000256" key="4">
    <source>
        <dbReference type="ARBA" id="ARBA00023242"/>
    </source>
</evidence>
<reference evidence="9" key="1">
    <citation type="journal article" date="2020" name="PLoS Negl. Trop. Dis.">
        <title>High-quality nuclear genome for Sarcoptes scabiei-A critical resource for a neglected parasite.</title>
        <authorList>
            <person name="Korhonen P.K."/>
            <person name="Gasser R.B."/>
            <person name="Ma G."/>
            <person name="Wang T."/>
            <person name="Stroehlein A.J."/>
            <person name="Young N.D."/>
            <person name="Ang C.S."/>
            <person name="Fernando D.D."/>
            <person name="Lu H.C."/>
            <person name="Taylor S."/>
            <person name="Reynolds S.L."/>
            <person name="Mofiz E."/>
            <person name="Najaraj S.H."/>
            <person name="Gowda H."/>
            <person name="Madugundu A."/>
            <person name="Renuse S."/>
            <person name="Holt D."/>
            <person name="Pandey A."/>
            <person name="Papenfuss A.T."/>
            <person name="Fischer K."/>
        </authorList>
    </citation>
    <scope>NUCLEOTIDE SEQUENCE [LARGE SCALE GENOMIC DNA]</scope>
</reference>
<feature type="compositionally biased region" description="Basic and acidic residues" evidence="5">
    <location>
        <begin position="167"/>
        <end position="185"/>
    </location>
</feature>
<accession>A0A834VET8</accession>
<dbReference type="InterPro" id="IPR013524">
    <property type="entry name" value="Runt_dom"/>
</dbReference>
<evidence type="ECO:0000313" key="8">
    <source>
        <dbReference type="EnsemblMetazoa" id="KAF7491143.1"/>
    </source>
</evidence>
<sequence>MDSSTFDQPLDLILKHFNYFGGSIQLAPLIRTGAPNVLCTRLPTHWRLNKSLPDTFKVIVLGDCNGQQINDGTRIDLRAGNEENINGDLRNGTAYTKNGIAKFQDLRFVGRSGRGKWFTLTIVIHTKPIVIALYRQAIKVTVDGPREPRNKLHQSSLFATAATRFSESYDHHHHRDPEKRDEHQNQKWKKLQQLQPPTLRINIQKNSNENDDDDANNDDDGGGGGEVDHFGHFKFDSISSTSTEMAPANTNHSVQNNHNRLMRMKKTMKAFNQLNYQHPYVDPLNHHSDYLHHQNYYSENSKPNVFGGLPQPQILRKLKNQANQTNRSIRFPDGFIKEEEESSSMIPTDLLSSPSSSSSRCSPIMGPSISYLNHESKSKRSSSSSSSKDDQQSSSKHESVLNDYDEDLDRRLSFENDSKRRKFHHNRREQQLVDKIEQEQQHQEDHQFKRSDHDTGDNIMKRNDTRERVLKSLLAEKDEPRISESINSLIHVDETKKLNSNGIHSIKLSSTSSPSSIPPNLFAPKEFWSKFLTNLKSSSKSPEQQQPKQQWSSTETFRDNNNHLNQSSCLETTSNKSFDRKNDRSFSSLSMDKNSIDSMLMLMLMSTLDHRNDPIEMKNISNDSIDDRSLLNLQRISSKNYLLDLFNSQKFGIFNEGKNFQTKNSTQETGTLWRPY</sequence>
<comment type="subcellular location">
    <subcellularLocation>
        <location evidence="1">Nucleus</location>
    </subcellularLocation>
</comment>
<feature type="region of interest" description="Disordered" evidence="5">
    <location>
        <begin position="167"/>
        <end position="232"/>
    </location>
</feature>
<dbReference type="SUPFAM" id="SSF49417">
    <property type="entry name" value="p53-like transcription factors"/>
    <property type="match status" value="1"/>
</dbReference>
<dbReference type="EMBL" id="WVUK01000060">
    <property type="protein sequence ID" value="KAF7491143.1"/>
    <property type="molecule type" value="Genomic_DNA"/>
</dbReference>
<feature type="region of interest" description="Disordered" evidence="5">
    <location>
        <begin position="537"/>
        <end position="584"/>
    </location>
</feature>
<evidence type="ECO:0000256" key="3">
    <source>
        <dbReference type="ARBA" id="ARBA00023163"/>
    </source>
</evidence>
<evidence type="ECO:0000259" key="6">
    <source>
        <dbReference type="PROSITE" id="PS51062"/>
    </source>
</evidence>
<feature type="compositionally biased region" description="Polar residues" evidence="5">
    <location>
        <begin position="562"/>
        <end position="576"/>
    </location>
</feature>
<dbReference type="GO" id="GO:0000981">
    <property type="term" value="F:DNA-binding transcription factor activity, RNA polymerase II-specific"/>
    <property type="evidence" value="ECO:0007669"/>
    <property type="project" value="TreeGrafter"/>
</dbReference>
<dbReference type="GO" id="GO:0000978">
    <property type="term" value="F:RNA polymerase II cis-regulatory region sequence-specific DNA binding"/>
    <property type="evidence" value="ECO:0007669"/>
    <property type="project" value="TreeGrafter"/>
</dbReference>
<dbReference type="Pfam" id="PF00853">
    <property type="entry name" value="Runt"/>
    <property type="match status" value="1"/>
</dbReference>
<gene>
    <name evidence="7" type="ORF">SSS_8488</name>
</gene>